<dbReference type="PANTHER" id="PTHR43476">
    <property type="entry name" value="3-(3-HYDROXY-PHENYL)PROPIONATE/3-HYDROXYCINNAMIC ACID HYDROXYLASE"/>
    <property type="match status" value="1"/>
</dbReference>
<reference evidence="3 4" key="1">
    <citation type="submission" date="2020-07" db="EMBL/GenBank/DDBJ databases">
        <title>Bradyrhizobium diversity isolated from nodules of indigenous legumes of Western Australia.</title>
        <authorList>
            <person name="Klepa M.S."/>
        </authorList>
    </citation>
    <scope>NUCLEOTIDE SEQUENCE [LARGE SCALE GENOMIC DNA]</scope>
    <source>
        <strain evidence="3 4">CNPSo 4019</strain>
    </source>
</reference>
<dbReference type="SUPFAM" id="SSF51905">
    <property type="entry name" value="FAD/NAD(P)-binding domain"/>
    <property type="match status" value="1"/>
</dbReference>
<accession>A0ABS0PB21</accession>
<dbReference type="Gene3D" id="3.50.50.60">
    <property type="entry name" value="FAD/NAD(P)-binding domain"/>
    <property type="match status" value="2"/>
</dbReference>
<dbReference type="EMBL" id="JACEGD010000032">
    <property type="protein sequence ID" value="MBH5390505.1"/>
    <property type="molecule type" value="Genomic_DNA"/>
</dbReference>
<name>A0ABS0PB21_9BRAD</name>
<keyword evidence="4" id="KW-1185">Reference proteome</keyword>
<comment type="caution">
    <text evidence="3">The sequence shown here is derived from an EMBL/GenBank/DDBJ whole genome shotgun (WGS) entry which is preliminary data.</text>
</comment>
<gene>
    <name evidence="3" type="ORF">H1B27_30115</name>
</gene>
<dbReference type="Proteomes" id="UP001194539">
    <property type="component" value="Unassembled WGS sequence"/>
</dbReference>
<dbReference type="Pfam" id="PF01494">
    <property type="entry name" value="FAD_binding_3"/>
    <property type="match status" value="1"/>
</dbReference>
<dbReference type="InterPro" id="IPR050631">
    <property type="entry name" value="PheA/TfdB_FAD_monoxygenase"/>
</dbReference>
<dbReference type="NCBIfam" id="NF004834">
    <property type="entry name" value="PRK06185.1-3"/>
    <property type="match status" value="1"/>
</dbReference>
<evidence type="ECO:0000313" key="4">
    <source>
        <dbReference type="Proteomes" id="UP001194539"/>
    </source>
</evidence>
<dbReference type="InterPro" id="IPR036188">
    <property type="entry name" value="FAD/NAD-bd_sf"/>
</dbReference>
<dbReference type="PRINTS" id="PR00420">
    <property type="entry name" value="RNGMNOXGNASE"/>
</dbReference>
<keyword evidence="1" id="KW-0560">Oxidoreductase</keyword>
<dbReference type="NCBIfam" id="NF004833">
    <property type="entry name" value="PRK06185.1-1"/>
    <property type="match status" value="1"/>
</dbReference>
<evidence type="ECO:0000313" key="3">
    <source>
        <dbReference type="EMBL" id="MBH5390505.1"/>
    </source>
</evidence>
<protein>
    <submittedName>
        <fullName evidence="3">FAD-dependent oxidoreductase</fullName>
    </submittedName>
</protein>
<dbReference type="InterPro" id="IPR002938">
    <property type="entry name" value="FAD-bd"/>
</dbReference>
<feature type="domain" description="FAD-binding" evidence="2">
    <location>
        <begin position="3"/>
        <end position="335"/>
    </location>
</feature>
<dbReference type="PANTHER" id="PTHR43476:SF5">
    <property type="entry name" value="FAD-DEPENDENT MONOOXYGENASE"/>
    <property type="match status" value="1"/>
</dbReference>
<evidence type="ECO:0000259" key="2">
    <source>
        <dbReference type="Pfam" id="PF01494"/>
    </source>
</evidence>
<organism evidence="3 4">
    <name type="scientific">Bradyrhizobium diversitatis</name>
    <dbReference type="NCBI Taxonomy" id="2755406"/>
    <lineage>
        <taxon>Bacteria</taxon>
        <taxon>Pseudomonadati</taxon>
        <taxon>Pseudomonadota</taxon>
        <taxon>Alphaproteobacteria</taxon>
        <taxon>Hyphomicrobiales</taxon>
        <taxon>Nitrobacteraceae</taxon>
        <taxon>Bradyrhizobium</taxon>
    </lineage>
</organism>
<sequence length="405" mass="44689">MKVRCCVVGGGPAGMMLGYLLGRSGIDVIVLEKHADFFRDFRGDTVHPSTLQVMDELGLIDGFLKLPHQRLQKMDGLFGGTPVRIADLSRLHTKYPFIAFMPQWDFLNFLREAGRRFASLEVMMSTEAVDLIRRGETVAGVRAKTPDGIIDIEADLTIACDGRHSTVRERAGLEVEEIGAPMDVLWFRAGRRPDETENVFARVEPGKMMITFDRGDYWQCAYVIAKGQYEAVKARGLQALLDDVVRMAPILRSGITDVKSFDEIKLLTVAINRLKRWTQPGLLCIGDAAHAMSPVGGVGVNLAVQDAVATANLLADKLQLGCPSEDELDAIRRRREFPVKMTQRMQVIVQNNIISGALQGGDRPLKVPLVVRLVTALPWLQGIPARLLALGVRPEHVHSRAAPAP</sequence>
<proteinExistence type="predicted"/>
<evidence type="ECO:0000256" key="1">
    <source>
        <dbReference type="ARBA" id="ARBA00023002"/>
    </source>
</evidence>